<protein>
    <submittedName>
        <fullName evidence="1">Uncharacterized protein</fullName>
    </submittedName>
</protein>
<dbReference type="Proteomes" id="UP000188605">
    <property type="component" value="Unassembled WGS sequence"/>
</dbReference>
<sequence length="453" mass="48743">MNNNTTQLGEEKITTLLMKFSVPAIIAMIVNAIYNIIDRVFVGQFVGESALAALTVVFPFMMIVFAIANLIGNGGVSLISICLGEQNKAKANHVFGNMLCAVLGFIAVIVFCAFIGMDNLLAILGADADVIVYARDYLEIILIGFIPQTISFCLNGVVRTEGKPILAMQSMLIGAISNIILDAVFIVGFGWGVKGAAWATIMGQLLSLAVLLPYFIKKQSIVRLYPKNLIINFNLLGKIMSIGASSFMMTAGTSFAMIVLNTYLATYGGNSALTAMGAINSLFTLFFMPLMGIQQGTQPIIGYNHGANKHDRVRQTLLQGLKITTAFSIIMFLLLETFPEMFIGMFLDKTSDTMNIAVQGLRLYVLSVPVISINIIAMGYFQAIASSLKAIILGASRQFILLIPAVMILAPTFGLTGVWMATPIADCIAVALSVVMLIPVVVNKNLASVIENS</sequence>
<keyword evidence="2" id="KW-1185">Reference proteome</keyword>
<comment type="caution">
    <text evidence="1">The sequence shown here is derived from an EMBL/GenBank/DDBJ whole genome shotgun (WGS) entry which is preliminary data.</text>
</comment>
<accession>A0ACC8X7T4</accession>
<name>A0ACC8X7T4_9FIRM</name>
<dbReference type="EMBL" id="LJDB01000106">
    <property type="protein sequence ID" value="ONI37657.1"/>
    <property type="molecule type" value="Genomic_DNA"/>
</dbReference>
<reference evidence="1" key="1">
    <citation type="submission" date="2016-08" db="EMBL/GenBank/DDBJ databases">
        <authorList>
            <person name="Ngugi D.K."/>
            <person name="Miyake S."/>
            <person name="Stingl U."/>
        </authorList>
    </citation>
    <scope>NUCLEOTIDE SEQUENCE</scope>
    <source>
        <strain evidence="1">SCG-B11WGA-EpuloA1</strain>
    </source>
</reference>
<evidence type="ECO:0000313" key="2">
    <source>
        <dbReference type="Proteomes" id="UP000188605"/>
    </source>
</evidence>
<gene>
    <name evidence="1" type="ORF">AN396_12555</name>
</gene>
<organism evidence="1 2">
    <name type="scientific">Candidatus Epulonipiscium fishelsonii</name>
    <dbReference type="NCBI Taxonomy" id="77094"/>
    <lineage>
        <taxon>Bacteria</taxon>
        <taxon>Bacillati</taxon>
        <taxon>Bacillota</taxon>
        <taxon>Clostridia</taxon>
        <taxon>Lachnospirales</taxon>
        <taxon>Lachnospiraceae</taxon>
        <taxon>Candidatus Epulonipiscium</taxon>
    </lineage>
</organism>
<evidence type="ECO:0000313" key="1">
    <source>
        <dbReference type="EMBL" id="ONI37657.1"/>
    </source>
</evidence>
<proteinExistence type="predicted"/>